<sequence length="334" mass="38747">MATPYFLTYPPRQLDGTTDTQSRDVLIFFISGNPGLIDYYEPFMSTLRNHIDEESSLQHVRFQIYGQDLAGFRDDDHEPFNSKRKPHDLEYQIQHTLKGLERQRIESGPRSGSPYDEILLIGHSVGSYIALELFQRHHRNPDSASHLNLTSGIHLFPTINNISNSSNGWKMDMLRRTPLLGDNAYRFAQGFLRLCPQPALKWIVHNVAGIPAQNGDITVQWLKSRDGVWQALHMGMDEMKVIGEDQWDDELWEIAHDAEAQHKPIPKFVFFFGKDDEWVAKRHRDEFIQKRQKQVERTKVVIDDGDIPHAFCIHHSETVAEKVSKWIGEMYSKR</sequence>
<name>A0ACC0CNW2_9PEZI</name>
<protein>
    <submittedName>
        <fullName evidence="1">Uncharacterized protein</fullName>
    </submittedName>
</protein>
<evidence type="ECO:0000313" key="2">
    <source>
        <dbReference type="Proteomes" id="UP001497680"/>
    </source>
</evidence>
<keyword evidence="2" id="KW-1185">Reference proteome</keyword>
<evidence type="ECO:0000313" key="1">
    <source>
        <dbReference type="EMBL" id="KAI6081995.1"/>
    </source>
</evidence>
<reference evidence="1 2" key="1">
    <citation type="journal article" date="2022" name="New Phytol.">
        <title>Ecological generalism drives hyperdiversity of secondary metabolite gene clusters in xylarialean endophytes.</title>
        <authorList>
            <person name="Franco M.E.E."/>
            <person name="Wisecaver J.H."/>
            <person name="Arnold A.E."/>
            <person name="Ju Y.M."/>
            <person name="Slot J.C."/>
            <person name="Ahrendt S."/>
            <person name="Moore L.P."/>
            <person name="Eastman K.E."/>
            <person name="Scott K."/>
            <person name="Konkel Z."/>
            <person name="Mondo S.J."/>
            <person name="Kuo A."/>
            <person name="Hayes R.D."/>
            <person name="Haridas S."/>
            <person name="Andreopoulos B."/>
            <person name="Riley R."/>
            <person name="LaButti K."/>
            <person name="Pangilinan J."/>
            <person name="Lipzen A."/>
            <person name="Amirebrahimi M."/>
            <person name="Yan J."/>
            <person name="Adam C."/>
            <person name="Keymanesh K."/>
            <person name="Ng V."/>
            <person name="Louie K."/>
            <person name="Northen T."/>
            <person name="Drula E."/>
            <person name="Henrissat B."/>
            <person name="Hsieh H.M."/>
            <person name="Youens-Clark K."/>
            <person name="Lutzoni F."/>
            <person name="Miadlikowska J."/>
            <person name="Eastwood D.C."/>
            <person name="Hamelin R.C."/>
            <person name="Grigoriev I.V."/>
            <person name="U'Ren J.M."/>
        </authorList>
    </citation>
    <scope>NUCLEOTIDE SEQUENCE [LARGE SCALE GENOMIC DNA]</scope>
    <source>
        <strain evidence="1 2">ER1909</strain>
    </source>
</reference>
<organism evidence="1 2">
    <name type="scientific">Hypoxylon rubiginosum</name>
    <dbReference type="NCBI Taxonomy" id="110542"/>
    <lineage>
        <taxon>Eukaryota</taxon>
        <taxon>Fungi</taxon>
        <taxon>Dikarya</taxon>
        <taxon>Ascomycota</taxon>
        <taxon>Pezizomycotina</taxon>
        <taxon>Sordariomycetes</taxon>
        <taxon>Xylariomycetidae</taxon>
        <taxon>Xylariales</taxon>
        <taxon>Hypoxylaceae</taxon>
        <taxon>Hypoxylon</taxon>
    </lineage>
</organism>
<dbReference type="EMBL" id="MU394381">
    <property type="protein sequence ID" value="KAI6081995.1"/>
    <property type="molecule type" value="Genomic_DNA"/>
</dbReference>
<accession>A0ACC0CNW2</accession>
<proteinExistence type="predicted"/>
<gene>
    <name evidence="1" type="ORF">F4821DRAFT_248138</name>
</gene>
<dbReference type="Proteomes" id="UP001497680">
    <property type="component" value="Unassembled WGS sequence"/>
</dbReference>
<comment type="caution">
    <text evidence="1">The sequence shown here is derived from an EMBL/GenBank/DDBJ whole genome shotgun (WGS) entry which is preliminary data.</text>
</comment>